<accession>A0A8J2NUM5</accession>
<name>A0A8J2NUM5_9HEXA</name>
<evidence type="ECO:0008006" key="3">
    <source>
        <dbReference type="Google" id="ProtNLM"/>
    </source>
</evidence>
<comment type="caution">
    <text evidence="1">The sequence shown here is derived from an EMBL/GenBank/DDBJ whole genome shotgun (WGS) entry which is preliminary data.</text>
</comment>
<sequence>QSLEQFINFQVNRQAEFIYGARINMLPERQKGLFPLQDENFFDVVQSGNAIINFCTPWSSRCMDLEPIWKQI</sequence>
<gene>
    <name evidence="1" type="ORF">AFUS01_LOCUS4951</name>
</gene>
<feature type="non-terminal residue" evidence="1">
    <location>
        <position position="72"/>
    </location>
</feature>
<organism evidence="1 2">
    <name type="scientific">Allacma fusca</name>
    <dbReference type="NCBI Taxonomy" id="39272"/>
    <lineage>
        <taxon>Eukaryota</taxon>
        <taxon>Metazoa</taxon>
        <taxon>Ecdysozoa</taxon>
        <taxon>Arthropoda</taxon>
        <taxon>Hexapoda</taxon>
        <taxon>Collembola</taxon>
        <taxon>Symphypleona</taxon>
        <taxon>Sminthuridae</taxon>
        <taxon>Allacma</taxon>
    </lineage>
</organism>
<evidence type="ECO:0000313" key="1">
    <source>
        <dbReference type="EMBL" id="CAG7709971.1"/>
    </source>
</evidence>
<dbReference type="EMBL" id="CAJVCH010031363">
    <property type="protein sequence ID" value="CAG7709971.1"/>
    <property type="molecule type" value="Genomic_DNA"/>
</dbReference>
<proteinExistence type="predicted"/>
<reference evidence="1" key="1">
    <citation type="submission" date="2021-06" db="EMBL/GenBank/DDBJ databases">
        <authorList>
            <person name="Hodson N. C."/>
            <person name="Mongue J. A."/>
            <person name="Jaron S. K."/>
        </authorList>
    </citation>
    <scope>NUCLEOTIDE SEQUENCE</scope>
</reference>
<dbReference type="Proteomes" id="UP000708208">
    <property type="component" value="Unassembled WGS sequence"/>
</dbReference>
<keyword evidence="2" id="KW-1185">Reference proteome</keyword>
<feature type="non-terminal residue" evidence="1">
    <location>
        <position position="1"/>
    </location>
</feature>
<evidence type="ECO:0000313" key="2">
    <source>
        <dbReference type="Proteomes" id="UP000708208"/>
    </source>
</evidence>
<dbReference type="AlphaFoldDB" id="A0A8J2NUM5"/>
<protein>
    <recommendedName>
        <fullName evidence="3">Thioredoxin domain-containing protein</fullName>
    </recommendedName>
</protein>